<accession>A0A4R5ASX2</accession>
<sequence>MNDHAPDGASVLTRLSYSRRLDDVGEDREHGRQDVEVADVVDAVGIRAPRCGRFRTGHQHDHVARFCIGNPVTVAVSVGELPGQTRTATRKPRSASMA</sequence>
<proteinExistence type="predicted"/>
<dbReference type="RefSeq" id="WP_132200681.1">
    <property type="nucleotide sequence ID" value="NZ_SMKY01000163.1"/>
</dbReference>
<name>A0A4R5ASX2_9ACTN</name>
<dbReference type="EMBL" id="SMKY01000163">
    <property type="protein sequence ID" value="TDD74786.1"/>
    <property type="molecule type" value="Genomic_DNA"/>
</dbReference>
<dbReference type="Proteomes" id="UP000295578">
    <property type="component" value="Unassembled WGS sequence"/>
</dbReference>
<dbReference type="AlphaFoldDB" id="A0A4R5ASX2"/>
<keyword evidence="2" id="KW-1185">Reference proteome</keyword>
<reference evidence="1 2" key="1">
    <citation type="submission" date="2019-03" db="EMBL/GenBank/DDBJ databases">
        <title>Draft genome sequences of novel Actinobacteria.</title>
        <authorList>
            <person name="Sahin N."/>
            <person name="Ay H."/>
            <person name="Saygin H."/>
        </authorList>
    </citation>
    <scope>NUCLEOTIDE SEQUENCE [LARGE SCALE GENOMIC DNA]</scope>
    <source>
        <strain evidence="1 2">DSM 45941</strain>
    </source>
</reference>
<protein>
    <submittedName>
        <fullName evidence="1">Uncharacterized protein</fullName>
    </submittedName>
</protein>
<organism evidence="1 2">
    <name type="scientific">Actinomadura darangshiensis</name>
    <dbReference type="NCBI Taxonomy" id="705336"/>
    <lineage>
        <taxon>Bacteria</taxon>
        <taxon>Bacillati</taxon>
        <taxon>Actinomycetota</taxon>
        <taxon>Actinomycetes</taxon>
        <taxon>Streptosporangiales</taxon>
        <taxon>Thermomonosporaceae</taxon>
        <taxon>Actinomadura</taxon>
    </lineage>
</organism>
<comment type="caution">
    <text evidence="1">The sequence shown here is derived from an EMBL/GenBank/DDBJ whole genome shotgun (WGS) entry which is preliminary data.</text>
</comment>
<gene>
    <name evidence="1" type="ORF">E1293_29085</name>
</gene>
<evidence type="ECO:0000313" key="2">
    <source>
        <dbReference type="Proteomes" id="UP000295578"/>
    </source>
</evidence>
<evidence type="ECO:0000313" key="1">
    <source>
        <dbReference type="EMBL" id="TDD74786.1"/>
    </source>
</evidence>